<keyword evidence="3" id="KW-0804">Transcription</keyword>
<proteinExistence type="predicted"/>
<dbReference type="PANTHER" id="PTHR44846">
    <property type="entry name" value="MANNOSYL-D-GLYCERATE TRANSPORT/METABOLISM SYSTEM REPRESSOR MNGR-RELATED"/>
    <property type="match status" value="1"/>
</dbReference>
<keyword evidence="2" id="KW-0238">DNA-binding</keyword>
<organism evidence="5 6">
    <name type="scientific">Gilliamella apicola</name>
    <dbReference type="NCBI Taxonomy" id="1196095"/>
    <lineage>
        <taxon>Bacteria</taxon>
        <taxon>Pseudomonadati</taxon>
        <taxon>Pseudomonadota</taxon>
        <taxon>Gammaproteobacteria</taxon>
        <taxon>Orbales</taxon>
        <taxon>Orbaceae</taxon>
        <taxon>Gilliamella</taxon>
    </lineage>
</organism>
<evidence type="ECO:0000313" key="5">
    <source>
        <dbReference type="EMBL" id="PXZ04582.1"/>
    </source>
</evidence>
<dbReference type="Gene3D" id="3.40.1410.10">
    <property type="entry name" value="Chorismate lyase-like"/>
    <property type="match status" value="1"/>
</dbReference>
<dbReference type="PRINTS" id="PR00035">
    <property type="entry name" value="HTHGNTR"/>
</dbReference>
<dbReference type="InterPro" id="IPR036390">
    <property type="entry name" value="WH_DNA-bd_sf"/>
</dbReference>
<dbReference type="InterPro" id="IPR036388">
    <property type="entry name" value="WH-like_DNA-bd_sf"/>
</dbReference>
<evidence type="ECO:0000259" key="4">
    <source>
        <dbReference type="PROSITE" id="PS50949"/>
    </source>
</evidence>
<dbReference type="SMART" id="SM00866">
    <property type="entry name" value="UTRA"/>
    <property type="match status" value="1"/>
</dbReference>
<evidence type="ECO:0000256" key="2">
    <source>
        <dbReference type="ARBA" id="ARBA00023125"/>
    </source>
</evidence>
<feature type="domain" description="HTH gntR-type" evidence="4">
    <location>
        <begin position="6"/>
        <end position="74"/>
    </location>
</feature>
<dbReference type="EMBL" id="QGLP01000005">
    <property type="protein sequence ID" value="PXZ04582.1"/>
    <property type="molecule type" value="Genomic_DNA"/>
</dbReference>
<sequence>MSGNITIKQLKVINYITNLIEEKNLSTGEKIDTEVNIAKILDVTRTTVREATRHLLEEGLVYRVRKSGLHVGSSERNINLTGKFNVISHFDYQAKKQGYKGSRKVLSASIVPVPSEELANLLKLKKSDFVYKIERLMFFDNIPVSLEFTLIPTNLFDQFQFSQLEISKFGYIEESTGKKVKKRIQNIMAVNVDDEKIENALNVPKNTALLKLEEVTYLEDDTPCEHNISFIKAEYHPIQNIIERRL</sequence>
<comment type="caution">
    <text evidence="5">The sequence shown here is derived from an EMBL/GenBank/DDBJ whole genome shotgun (WGS) entry which is preliminary data.</text>
</comment>
<dbReference type="InterPro" id="IPR028978">
    <property type="entry name" value="Chorismate_lyase_/UTRA_dom_sf"/>
</dbReference>
<dbReference type="InterPro" id="IPR011663">
    <property type="entry name" value="UTRA"/>
</dbReference>
<reference evidence="5 6" key="1">
    <citation type="submission" date="2018-05" db="EMBL/GenBank/DDBJ databases">
        <title>Reference genomes for bee gut microbiota database.</title>
        <authorList>
            <person name="Ellegaard K.M."/>
        </authorList>
    </citation>
    <scope>NUCLEOTIDE SEQUENCE [LARGE SCALE GENOMIC DNA]</scope>
    <source>
        <strain evidence="5 6">ESL0177</strain>
    </source>
</reference>
<dbReference type="Gene3D" id="1.10.10.10">
    <property type="entry name" value="Winged helix-like DNA-binding domain superfamily/Winged helix DNA-binding domain"/>
    <property type="match status" value="1"/>
</dbReference>
<gene>
    <name evidence="5" type="ORF">DKK79_09545</name>
</gene>
<dbReference type="SUPFAM" id="SSF64288">
    <property type="entry name" value="Chorismate lyase-like"/>
    <property type="match status" value="1"/>
</dbReference>
<dbReference type="SUPFAM" id="SSF46785">
    <property type="entry name" value="Winged helix' DNA-binding domain"/>
    <property type="match status" value="1"/>
</dbReference>
<dbReference type="Pfam" id="PF07702">
    <property type="entry name" value="UTRA"/>
    <property type="match status" value="1"/>
</dbReference>
<accession>A0A2V4DV67</accession>
<evidence type="ECO:0000256" key="1">
    <source>
        <dbReference type="ARBA" id="ARBA00023015"/>
    </source>
</evidence>
<dbReference type="Proteomes" id="UP000247483">
    <property type="component" value="Unassembled WGS sequence"/>
</dbReference>
<dbReference type="InterPro" id="IPR000524">
    <property type="entry name" value="Tscrpt_reg_HTH_GntR"/>
</dbReference>
<evidence type="ECO:0000313" key="6">
    <source>
        <dbReference type="Proteomes" id="UP000247483"/>
    </source>
</evidence>
<keyword evidence="1" id="KW-0805">Transcription regulation</keyword>
<name>A0A2V4DV67_9GAMM</name>
<dbReference type="InterPro" id="IPR050679">
    <property type="entry name" value="Bact_HTH_transcr_reg"/>
</dbReference>
<dbReference type="RefSeq" id="WP_110423868.1">
    <property type="nucleotide sequence ID" value="NZ_QGLP01000005.1"/>
</dbReference>
<dbReference type="CDD" id="cd07377">
    <property type="entry name" value="WHTH_GntR"/>
    <property type="match status" value="1"/>
</dbReference>
<dbReference type="SMART" id="SM00345">
    <property type="entry name" value="HTH_GNTR"/>
    <property type="match status" value="1"/>
</dbReference>
<dbReference type="Pfam" id="PF00392">
    <property type="entry name" value="GntR"/>
    <property type="match status" value="1"/>
</dbReference>
<dbReference type="AlphaFoldDB" id="A0A2V4DV67"/>
<dbReference type="GO" id="GO:0045892">
    <property type="term" value="P:negative regulation of DNA-templated transcription"/>
    <property type="evidence" value="ECO:0007669"/>
    <property type="project" value="TreeGrafter"/>
</dbReference>
<dbReference type="GO" id="GO:0003700">
    <property type="term" value="F:DNA-binding transcription factor activity"/>
    <property type="evidence" value="ECO:0007669"/>
    <property type="project" value="InterPro"/>
</dbReference>
<dbReference type="PROSITE" id="PS50949">
    <property type="entry name" value="HTH_GNTR"/>
    <property type="match status" value="1"/>
</dbReference>
<protein>
    <submittedName>
        <fullName evidence="5">GntR family transcriptional regulator</fullName>
    </submittedName>
</protein>
<dbReference type="GO" id="GO:0003677">
    <property type="term" value="F:DNA binding"/>
    <property type="evidence" value="ECO:0007669"/>
    <property type="project" value="UniProtKB-KW"/>
</dbReference>
<dbReference type="PANTHER" id="PTHR44846:SF1">
    <property type="entry name" value="MANNOSYL-D-GLYCERATE TRANSPORT_METABOLISM SYSTEM REPRESSOR MNGR-RELATED"/>
    <property type="match status" value="1"/>
</dbReference>
<evidence type="ECO:0000256" key="3">
    <source>
        <dbReference type="ARBA" id="ARBA00023163"/>
    </source>
</evidence>